<keyword evidence="2" id="KW-1185">Reference proteome</keyword>
<dbReference type="Proteomes" id="UP000269883">
    <property type="component" value="Chromosome"/>
</dbReference>
<evidence type="ECO:0000313" key="2">
    <source>
        <dbReference type="Proteomes" id="UP000269883"/>
    </source>
</evidence>
<dbReference type="EMBL" id="AP017378">
    <property type="protein sequence ID" value="BBD08757.1"/>
    <property type="molecule type" value="Genomic_DNA"/>
</dbReference>
<evidence type="ECO:0008006" key="3">
    <source>
        <dbReference type="Google" id="ProtNLM"/>
    </source>
</evidence>
<dbReference type="KEGG" id="dfl:DFE_2031"/>
<reference evidence="1 2" key="1">
    <citation type="journal article" date="2018" name="Sci. Adv.">
        <title>Multi-heme cytochromes provide a pathway for survival in energy-limited environments.</title>
        <authorList>
            <person name="Deng X."/>
            <person name="Dohmae N."/>
            <person name="Nealson K.H."/>
            <person name="Hashimoto K."/>
            <person name="Okamoto A."/>
        </authorList>
    </citation>
    <scope>NUCLEOTIDE SEQUENCE [LARGE SCALE GENOMIC DNA]</scope>
    <source>
        <strain evidence="1 2">IS5</strain>
    </source>
</reference>
<name>A0A2Z6AZQ9_9BACT</name>
<proteinExistence type="predicted"/>
<dbReference type="RefSeq" id="WP_126379127.1">
    <property type="nucleotide sequence ID" value="NZ_AP017378.1"/>
</dbReference>
<protein>
    <recommendedName>
        <fullName evidence="3">N-acetyltransferase domain-containing protein</fullName>
    </recommendedName>
</protein>
<gene>
    <name evidence="1" type="ORF">DFE_2031</name>
</gene>
<organism evidence="1 2">
    <name type="scientific">Desulfovibrio ferrophilus</name>
    <dbReference type="NCBI Taxonomy" id="241368"/>
    <lineage>
        <taxon>Bacteria</taxon>
        <taxon>Pseudomonadati</taxon>
        <taxon>Thermodesulfobacteriota</taxon>
        <taxon>Desulfovibrionia</taxon>
        <taxon>Desulfovibrionales</taxon>
        <taxon>Desulfovibrionaceae</taxon>
        <taxon>Desulfovibrio</taxon>
    </lineage>
</organism>
<sequence length="172" mass="19071">MDLMTLTLVDARNLGTDGLCPLWEQLEREGSARSLFYDGSMNTAEDFARFAQAPQRLLYAVFVSGTPAALFWLDGWSGRAAFIHFVVFRRAYGSTARVIGRYVTGWLLRAKRKGGLPLVQTLIGLTPETNPLAIRFVRDIGFRVLGRIPHAVTMLEGETTGAIVSILTHEEV</sequence>
<dbReference type="OrthoDB" id="5452444at2"/>
<dbReference type="AlphaFoldDB" id="A0A2Z6AZQ9"/>
<evidence type="ECO:0000313" key="1">
    <source>
        <dbReference type="EMBL" id="BBD08757.1"/>
    </source>
</evidence>
<accession>A0A2Z6AZQ9</accession>
<dbReference type="Gene3D" id="3.40.630.30">
    <property type="match status" value="1"/>
</dbReference>
<dbReference type="InterPro" id="IPR016181">
    <property type="entry name" value="Acyl_CoA_acyltransferase"/>
</dbReference>
<dbReference type="SUPFAM" id="SSF55729">
    <property type="entry name" value="Acyl-CoA N-acyltransferases (Nat)"/>
    <property type="match status" value="1"/>
</dbReference>